<name>A0ABV7WZ06_9HYPH</name>
<evidence type="ECO:0000313" key="2">
    <source>
        <dbReference type="EMBL" id="MFC3704084.1"/>
    </source>
</evidence>
<comment type="caution">
    <text evidence="2">The sequence shown here is derived from an EMBL/GenBank/DDBJ whole genome shotgun (WGS) entry which is preliminary data.</text>
</comment>
<dbReference type="Proteomes" id="UP001595613">
    <property type="component" value="Unassembled WGS sequence"/>
</dbReference>
<keyword evidence="3" id="KW-1185">Reference proteome</keyword>
<organism evidence="2 3">
    <name type="scientific">Devosia honganensis</name>
    <dbReference type="NCBI Taxonomy" id="1610527"/>
    <lineage>
        <taxon>Bacteria</taxon>
        <taxon>Pseudomonadati</taxon>
        <taxon>Pseudomonadota</taxon>
        <taxon>Alphaproteobacteria</taxon>
        <taxon>Hyphomicrobiales</taxon>
        <taxon>Devosiaceae</taxon>
        <taxon>Devosia</taxon>
    </lineage>
</organism>
<sequence length="400" mass="43871">MSLIDTFGWSGRRDAPARALSGLGRTCKVVRTREALEALTPAWLELEERCAGPNLFQSLGWARAIFDFEAARGNAAFDPVIVTLREGPRLVALLPLERIHTGMRRVLAPLGHAFGQYADLLMAPDLEARGTVARMLQSAIKAAPCDVVSFHKVRKGSLLALGMPDTAIETGTAEGAPYVALDVYADFAGYFSTIRTKTRKNMRNARNRLAREGVVAHSVVTGRDEQFALIERTVAGRAGRLREQGLTSRAFRDAGFADFCKKLVGRGDLELLAFSLTHGGRPIAEQWGFVHGGRYYAFVASRDFSNSDESPGKLHLGEITRACFERGLAGCDLGVPAMPYKLTWATDTVAVRDHALPVTPRGWLLIQLWDVFARPRVKAGLLRIPARWRAGIMRLAGHGH</sequence>
<dbReference type="SUPFAM" id="SSF55729">
    <property type="entry name" value="Acyl-CoA N-acyltransferases (Nat)"/>
    <property type="match status" value="1"/>
</dbReference>
<gene>
    <name evidence="2" type="ORF">ACFOOL_04870</name>
</gene>
<dbReference type="InterPro" id="IPR016181">
    <property type="entry name" value="Acyl_CoA_acyltransferase"/>
</dbReference>
<evidence type="ECO:0000313" key="3">
    <source>
        <dbReference type="Proteomes" id="UP001595613"/>
    </source>
</evidence>
<dbReference type="RefSeq" id="WP_380095393.1">
    <property type="nucleotide sequence ID" value="NZ_JBHRYD010000001.1"/>
</dbReference>
<protein>
    <submittedName>
        <fullName evidence="2">GNAT family N-acetyltransferase</fullName>
    </submittedName>
</protein>
<proteinExistence type="predicted"/>
<feature type="domain" description="BioF2-like acetyltransferase" evidence="1">
    <location>
        <begin position="197"/>
        <end position="341"/>
    </location>
</feature>
<dbReference type="EMBL" id="JBHRYD010000001">
    <property type="protein sequence ID" value="MFC3704084.1"/>
    <property type="molecule type" value="Genomic_DNA"/>
</dbReference>
<reference evidence="3" key="1">
    <citation type="journal article" date="2019" name="Int. J. Syst. Evol. Microbiol.">
        <title>The Global Catalogue of Microorganisms (GCM) 10K type strain sequencing project: providing services to taxonomists for standard genome sequencing and annotation.</title>
        <authorList>
            <consortium name="The Broad Institute Genomics Platform"/>
            <consortium name="The Broad Institute Genome Sequencing Center for Infectious Disease"/>
            <person name="Wu L."/>
            <person name="Ma J."/>
        </authorList>
    </citation>
    <scope>NUCLEOTIDE SEQUENCE [LARGE SCALE GENOMIC DNA]</scope>
    <source>
        <strain evidence="3">KCTC 42281</strain>
    </source>
</reference>
<dbReference type="InterPro" id="IPR038740">
    <property type="entry name" value="BioF2-like_GNAT_dom"/>
</dbReference>
<accession>A0ABV7WZ06</accession>
<evidence type="ECO:0000259" key="1">
    <source>
        <dbReference type="Pfam" id="PF13480"/>
    </source>
</evidence>
<dbReference type="Pfam" id="PF13480">
    <property type="entry name" value="Acetyltransf_6"/>
    <property type="match status" value="1"/>
</dbReference>